<dbReference type="Proteomes" id="UP000789920">
    <property type="component" value="Unassembled WGS sequence"/>
</dbReference>
<proteinExistence type="predicted"/>
<dbReference type="EMBL" id="CAJVQC010072474">
    <property type="protein sequence ID" value="CAG8811513.1"/>
    <property type="molecule type" value="Genomic_DNA"/>
</dbReference>
<name>A0ACA9RX55_9GLOM</name>
<gene>
    <name evidence="1" type="ORF">RPERSI_LOCUS23322</name>
</gene>
<comment type="caution">
    <text evidence="1">The sequence shown here is derived from an EMBL/GenBank/DDBJ whole genome shotgun (WGS) entry which is preliminary data.</text>
</comment>
<evidence type="ECO:0000313" key="2">
    <source>
        <dbReference type="Proteomes" id="UP000789920"/>
    </source>
</evidence>
<keyword evidence="2" id="KW-1185">Reference proteome</keyword>
<feature type="non-terminal residue" evidence="1">
    <location>
        <position position="1"/>
    </location>
</feature>
<feature type="non-terminal residue" evidence="1">
    <location>
        <position position="42"/>
    </location>
</feature>
<accession>A0ACA9RX55</accession>
<organism evidence="1 2">
    <name type="scientific">Racocetra persica</name>
    <dbReference type="NCBI Taxonomy" id="160502"/>
    <lineage>
        <taxon>Eukaryota</taxon>
        <taxon>Fungi</taxon>
        <taxon>Fungi incertae sedis</taxon>
        <taxon>Mucoromycota</taxon>
        <taxon>Glomeromycotina</taxon>
        <taxon>Glomeromycetes</taxon>
        <taxon>Diversisporales</taxon>
        <taxon>Gigasporaceae</taxon>
        <taxon>Racocetra</taxon>
    </lineage>
</organism>
<evidence type="ECO:0000313" key="1">
    <source>
        <dbReference type="EMBL" id="CAG8811513.1"/>
    </source>
</evidence>
<protein>
    <submittedName>
        <fullName evidence="1">21302_t:CDS:1</fullName>
    </submittedName>
</protein>
<reference evidence="1" key="1">
    <citation type="submission" date="2021-06" db="EMBL/GenBank/DDBJ databases">
        <authorList>
            <person name="Kallberg Y."/>
            <person name="Tangrot J."/>
            <person name="Rosling A."/>
        </authorList>
    </citation>
    <scope>NUCLEOTIDE SEQUENCE</scope>
    <source>
        <strain evidence="1">MA461A</strain>
    </source>
</reference>
<sequence>ILLFALWIYVKIYDADSSTRSQCNTETLFGYPFPDDIRIVSI</sequence>